<protein>
    <recommendedName>
        <fullName evidence="3">EVE domain-containing protein</fullName>
    </recommendedName>
</protein>
<organism evidence="1 2">
    <name type="scientific">Flexibacter flexilis DSM 6793</name>
    <dbReference type="NCBI Taxonomy" id="927664"/>
    <lineage>
        <taxon>Bacteria</taxon>
        <taxon>Pseudomonadati</taxon>
        <taxon>Bacteroidota</taxon>
        <taxon>Cytophagia</taxon>
        <taxon>Cytophagales</taxon>
        <taxon>Flexibacteraceae</taxon>
        <taxon>Flexibacter</taxon>
    </lineage>
</organism>
<evidence type="ECO:0008006" key="3">
    <source>
        <dbReference type="Google" id="ProtNLM"/>
    </source>
</evidence>
<dbReference type="OrthoDB" id="6659686at2"/>
<keyword evidence="2" id="KW-1185">Reference proteome</keyword>
<dbReference type="Proteomes" id="UP000199514">
    <property type="component" value="Unassembled WGS sequence"/>
</dbReference>
<dbReference type="RefSeq" id="WP_091509600.1">
    <property type="nucleotide sequence ID" value="NZ_FOLE01000003.1"/>
</dbReference>
<dbReference type="EMBL" id="FOLE01000003">
    <property type="protein sequence ID" value="SFC12917.1"/>
    <property type="molecule type" value="Genomic_DNA"/>
</dbReference>
<proteinExistence type="predicted"/>
<dbReference type="STRING" id="927664.SAMN05421780_10324"/>
<accession>A0A1I1GMD3</accession>
<reference evidence="1 2" key="1">
    <citation type="submission" date="2016-10" db="EMBL/GenBank/DDBJ databases">
        <authorList>
            <person name="de Groot N.N."/>
        </authorList>
    </citation>
    <scope>NUCLEOTIDE SEQUENCE [LARGE SCALE GENOMIC DNA]</scope>
    <source>
        <strain evidence="1 2">DSM 6793</strain>
    </source>
</reference>
<dbReference type="AlphaFoldDB" id="A0A1I1GMD3"/>
<name>A0A1I1GMD3_9BACT</name>
<evidence type="ECO:0000313" key="1">
    <source>
        <dbReference type="EMBL" id="SFC12917.1"/>
    </source>
</evidence>
<gene>
    <name evidence="1" type="ORF">SAMN05421780_10324</name>
</gene>
<evidence type="ECO:0000313" key="2">
    <source>
        <dbReference type="Proteomes" id="UP000199514"/>
    </source>
</evidence>
<sequence>MKIWLVNTNSNADNGNPNGFKFMLRQNRVSAFYDRKDTIDKIMVGDLVLLYHNQNRIIAAGFALGNMLHDFEEVKSIEHSVDVNWIWKAVFDENYNPVNFIDRNDLSITTVMSTVNNVTSQVNGTKLLELIGQRQRFL</sequence>